<evidence type="ECO:0000313" key="2">
    <source>
        <dbReference type="EMBL" id="MBB1152286.1"/>
    </source>
</evidence>
<dbReference type="Gene3D" id="3.30.160.240">
    <property type="entry name" value="Rv1738"/>
    <property type="match status" value="1"/>
</dbReference>
<dbReference type="RefSeq" id="WP_182889485.1">
    <property type="nucleotide sequence ID" value="NZ_JACGZW010000001.1"/>
</dbReference>
<dbReference type="AlphaFoldDB" id="A0A7W3VS96"/>
<reference evidence="2 3" key="1">
    <citation type="submission" date="2020-08" db="EMBL/GenBank/DDBJ databases">
        <title>Amycolatopsis sp. nov. DR6-1 isolated from Dendrobium heterocarpum.</title>
        <authorList>
            <person name="Tedsree N."/>
            <person name="Kuncharoen N."/>
            <person name="Likhitwitayawuid K."/>
            <person name="Tanasupawat S."/>
        </authorList>
    </citation>
    <scope>NUCLEOTIDE SEQUENCE [LARGE SCALE GENOMIC DNA]</scope>
    <source>
        <strain evidence="2 3">DR6-1</strain>
    </source>
</reference>
<dbReference type="SUPFAM" id="SSF143212">
    <property type="entry name" value="Rv2632c-like"/>
    <property type="match status" value="1"/>
</dbReference>
<sequence length="104" mass="10986">MTETSQRWTLAIAFDETARRTRARAVLRTGAGDEFAGTGLAHRAAEVPGLAHVAGYLAAGRALCDLTRGLLETVADDVDAAADRLSSAAPTSPAERRPRVAIRE</sequence>
<feature type="region of interest" description="Disordered" evidence="1">
    <location>
        <begin position="85"/>
        <end position="104"/>
    </location>
</feature>
<evidence type="ECO:0000313" key="3">
    <source>
        <dbReference type="Proteomes" id="UP000526734"/>
    </source>
</evidence>
<name>A0A7W3VS96_9PSEU</name>
<comment type="caution">
    <text evidence="2">The sequence shown here is derived from an EMBL/GenBank/DDBJ whole genome shotgun (WGS) entry which is preliminary data.</text>
</comment>
<protein>
    <submittedName>
        <fullName evidence="2">DUF1876 family protein</fullName>
    </submittedName>
</protein>
<keyword evidence="3" id="KW-1185">Reference proteome</keyword>
<gene>
    <name evidence="2" type="ORF">H4281_04010</name>
</gene>
<dbReference type="EMBL" id="JACGZW010000001">
    <property type="protein sequence ID" value="MBB1152286.1"/>
    <property type="molecule type" value="Genomic_DNA"/>
</dbReference>
<dbReference type="InterPro" id="IPR015057">
    <property type="entry name" value="Rv2632c-like"/>
</dbReference>
<proteinExistence type="predicted"/>
<feature type="compositionally biased region" description="Basic and acidic residues" evidence="1">
    <location>
        <begin position="94"/>
        <end position="104"/>
    </location>
</feature>
<organism evidence="2 3">
    <name type="scientific">Amycolatopsis dendrobii</name>
    <dbReference type="NCBI Taxonomy" id="2760662"/>
    <lineage>
        <taxon>Bacteria</taxon>
        <taxon>Bacillati</taxon>
        <taxon>Actinomycetota</taxon>
        <taxon>Actinomycetes</taxon>
        <taxon>Pseudonocardiales</taxon>
        <taxon>Pseudonocardiaceae</taxon>
        <taxon>Amycolatopsis</taxon>
    </lineage>
</organism>
<evidence type="ECO:0000256" key="1">
    <source>
        <dbReference type="SAM" id="MobiDB-lite"/>
    </source>
</evidence>
<accession>A0A7W3VS96</accession>
<dbReference type="InterPro" id="IPR038070">
    <property type="entry name" value="Rv2632c-like_sf"/>
</dbReference>
<dbReference type="Proteomes" id="UP000526734">
    <property type="component" value="Unassembled WGS sequence"/>
</dbReference>
<dbReference type="Pfam" id="PF08962">
    <property type="entry name" value="Rv2632c-like"/>
    <property type="match status" value="1"/>
</dbReference>